<comment type="caution">
    <text evidence="2">The sequence shown here is derived from an EMBL/GenBank/DDBJ whole genome shotgun (WGS) entry which is preliminary data.</text>
</comment>
<dbReference type="InterPro" id="IPR046896">
    <property type="entry name" value="Cup1-like_N"/>
</dbReference>
<accession>A0AA39Y0Y5</accession>
<protein>
    <recommendedName>
        <fullName evidence="1">Complex 1 LYR protein domain-containing protein</fullName>
    </recommendedName>
</protein>
<name>A0AA39Y0Y5_9PEZI</name>
<proteinExistence type="predicted"/>
<gene>
    <name evidence="2" type="ORF">B0T16DRAFT_191558</name>
</gene>
<dbReference type="EMBL" id="JAULSV010000005">
    <property type="protein sequence ID" value="KAK0643979.1"/>
    <property type="molecule type" value="Genomic_DNA"/>
</dbReference>
<dbReference type="CDD" id="cd20273">
    <property type="entry name" value="Complex1_LYR_unchar"/>
    <property type="match status" value="1"/>
</dbReference>
<organism evidence="2 3">
    <name type="scientific">Cercophora newfieldiana</name>
    <dbReference type="NCBI Taxonomy" id="92897"/>
    <lineage>
        <taxon>Eukaryota</taxon>
        <taxon>Fungi</taxon>
        <taxon>Dikarya</taxon>
        <taxon>Ascomycota</taxon>
        <taxon>Pezizomycotina</taxon>
        <taxon>Sordariomycetes</taxon>
        <taxon>Sordariomycetidae</taxon>
        <taxon>Sordariales</taxon>
        <taxon>Lasiosphaeriaceae</taxon>
        <taxon>Cercophora</taxon>
    </lineage>
</organism>
<reference evidence="2" key="1">
    <citation type="submission" date="2023-06" db="EMBL/GenBank/DDBJ databases">
        <title>Genome-scale phylogeny and comparative genomics of the fungal order Sordariales.</title>
        <authorList>
            <consortium name="Lawrence Berkeley National Laboratory"/>
            <person name="Hensen N."/>
            <person name="Bonometti L."/>
            <person name="Westerberg I."/>
            <person name="Brannstrom I.O."/>
            <person name="Guillou S."/>
            <person name="Cros-Aarteil S."/>
            <person name="Calhoun S."/>
            <person name="Haridas S."/>
            <person name="Kuo A."/>
            <person name="Mondo S."/>
            <person name="Pangilinan J."/>
            <person name="Riley R."/>
            <person name="Labutti K."/>
            <person name="Andreopoulos B."/>
            <person name="Lipzen A."/>
            <person name="Chen C."/>
            <person name="Yanf M."/>
            <person name="Daum C."/>
            <person name="Ng V."/>
            <person name="Clum A."/>
            <person name="Steindorff A."/>
            <person name="Ohm R."/>
            <person name="Martin F."/>
            <person name="Silar P."/>
            <person name="Natvig D."/>
            <person name="Lalanne C."/>
            <person name="Gautier V."/>
            <person name="Ament-Velasquez S.L."/>
            <person name="Kruys A."/>
            <person name="Hutchinson M.I."/>
            <person name="Powell A.J."/>
            <person name="Barry K."/>
            <person name="Miller A.N."/>
            <person name="Grigoriev I.V."/>
            <person name="Debuchy R."/>
            <person name="Gladieux P."/>
            <person name="Thoren M.H."/>
            <person name="Johannesson H."/>
        </authorList>
    </citation>
    <scope>NUCLEOTIDE SEQUENCE</scope>
    <source>
        <strain evidence="2">SMH2532-1</strain>
    </source>
</reference>
<dbReference type="Proteomes" id="UP001174936">
    <property type="component" value="Unassembled WGS sequence"/>
</dbReference>
<sequence>MPLPVKPARDARHRLACFALYRALLRQGRRVPLADDIAPGLFPGPAHPIQALVRKAFRRNRRIDSQRLVVSALQNGYRFLSLLHTAAQTPPPPARNEVLSFLRENQARVLAARARAAAVPPKPAPPPKPPILTLVSENPPVYKPTNPPRPLSDFKSGVRRVPTLTETMNFPFLRLNKPQSPILSRALRHRRDTRENVLIEVKRLRDHGYEEAKQEDQWEALVQKMLGAPEEKPTYLQCFKGALWEAQKWLNADYMDSLARGRALWEIVEREKALAKKEKDAAKRKAREERKARGEPLSLEAFERNLREKMGMWPPVGSIRREKLAERKEPKE</sequence>
<feature type="domain" description="Complex 1 LYR protein" evidence="1">
    <location>
        <begin position="16"/>
        <end position="80"/>
    </location>
</feature>
<evidence type="ECO:0000313" key="2">
    <source>
        <dbReference type="EMBL" id="KAK0643979.1"/>
    </source>
</evidence>
<dbReference type="Pfam" id="PF05347">
    <property type="entry name" value="Complex1_LYR"/>
    <property type="match status" value="1"/>
</dbReference>
<keyword evidence="3" id="KW-1185">Reference proteome</keyword>
<dbReference type="InterPro" id="IPR008011">
    <property type="entry name" value="Complex1_LYR_dom"/>
</dbReference>
<evidence type="ECO:0000313" key="3">
    <source>
        <dbReference type="Proteomes" id="UP001174936"/>
    </source>
</evidence>
<evidence type="ECO:0000259" key="1">
    <source>
        <dbReference type="Pfam" id="PF05347"/>
    </source>
</evidence>
<dbReference type="AlphaFoldDB" id="A0AA39Y0Y5"/>